<comment type="caution">
    <text evidence="1">The sequence shown here is derived from an EMBL/GenBank/DDBJ whole genome shotgun (WGS) entry which is preliminary data.</text>
</comment>
<dbReference type="AlphaFoldDB" id="A0A4Y2GV63"/>
<reference evidence="1 2" key="1">
    <citation type="journal article" date="2019" name="Sci. Rep.">
        <title>Orb-weaving spider Araneus ventricosus genome elucidates the spidroin gene catalogue.</title>
        <authorList>
            <person name="Kono N."/>
            <person name="Nakamura H."/>
            <person name="Ohtoshi R."/>
            <person name="Moran D.A.P."/>
            <person name="Shinohara A."/>
            <person name="Yoshida Y."/>
            <person name="Fujiwara M."/>
            <person name="Mori M."/>
            <person name="Tomita M."/>
            <person name="Arakawa K."/>
        </authorList>
    </citation>
    <scope>NUCLEOTIDE SEQUENCE [LARGE SCALE GENOMIC DNA]</scope>
</reference>
<dbReference type="EMBL" id="BGPR01001554">
    <property type="protein sequence ID" value="GBM56616.1"/>
    <property type="molecule type" value="Genomic_DNA"/>
</dbReference>
<protein>
    <submittedName>
        <fullName evidence="1">Uncharacterized protein</fullName>
    </submittedName>
</protein>
<evidence type="ECO:0000313" key="2">
    <source>
        <dbReference type="Proteomes" id="UP000499080"/>
    </source>
</evidence>
<dbReference type="Proteomes" id="UP000499080">
    <property type="component" value="Unassembled WGS sequence"/>
</dbReference>
<gene>
    <name evidence="1" type="ORF">AVEN_155958_1</name>
</gene>
<evidence type="ECO:0000313" key="1">
    <source>
        <dbReference type="EMBL" id="GBM56616.1"/>
    </source>
</evidence>
<organism evidence="1 2">
    <name type="scientific">Araneus ventricosus</name>
    <name type="common">Orbweaver spider</name>
    <name type="synonym">Epeira ventricosa</name>
    <dbReference type="NCBI Taxonomy" id="182803"/>
    <lineage>
        <taxon>Eukaryota</taxon>
        <taxon>Metazoa</taxon>
        <taxon>Ecdysozoa</taxon>
        <taxon>Arthropoda</taxon>
        <taxon>Chelicerata</taxon>
        <taxon>Arachnida</taxon>
        <taxon>Araneae</taxon>
        <taxon>Araneomorphae</taxon>
        <taxon>Entelegynae</taxon>
        <taxon>Araneoidea</taxon>
        <taxon>Araneidae</taxon>
        <taxon>Araneus</taxon>
    </lineage>
</organism>
<proteinExistence type="predicted"/>
<accession>A0A4Y2GV63</accession>
<name>A0A4Y2GV63_ARAVE</name>
<keyword evidence="2" id="KW-1185">Reference proteome</keyword>
<sequence length="150" mass="17025">MCVSRRWNRLYWTDLEKLLPHALERLQQTLVYVTLRCGVLYMRKACSDSACKEFSAYPLITTHEFHVPDEDLEGIFNTQNKHAWAESNPYFIVYSKYQEIFSINVWAGILPLPVARTFVRPSLPGLPGASASQCIAACSAHHTDSPVVHA</sequence>